<dbReference type="PANTHER" id="PTHR10015:SF206">
    <property type="entry name" value="HSF-TYPE DNA-BINDING DOMAIN-CONTAINING PROTEIN"/>
    <property type="match status" value="1"/>
</dbReference>
<dbReference type="SUPFAM" id="SSF46785">
    <property type="entry name" value="Winged helix' DNA-binding domain"/>
    <property type="match status" value="1"/>
</dbReference>
<evidence type="ECO:0000256" key="3">
    <source>
        <dbReference type="ARBA" id="ARBA00023242"/>
    </source>
</evidence>
<dbReference type="GO" id="GO:0005634">
    <property type="term" value="C:nucleus"/>
    <property type="evidence" value="ECO:0007669"/>
    <property type="project" value="UniProtKB-SubCell"/>
</dbReference>
<protein>
    <recommendedName>
        <fullName evidence="5">HSF-type DNA-binding domain-containing protein</fullName>
    </recommendedName>
</protein>
<gene>
    <name evidence="6" type="ORF">CYCCA115_LOCUS17941</name>
</gene>
<evidence type="ECO:0000256" key="2">
    <source>
        <dbReference type="ARBA" id="ARBA00023125"/>
    </source>
</evidence>
<dbReference type="SMART" id="SM00415">
    <property type="entry name" value="HSF"/>
    <property type="match status" value="1"/>
</dbReference>
<dbReference type="GO" id="GO:0003700">
    <property type="term" value="F:DNA-binding transcription factor activity"/>
    <property type="evidence" value="ECO:0007669"/>
    <property type="project" value="InterPro"/>
</dbReference>
<keyword evidence="7" id="KW-1185">Reference proteome</keyword>
<dbReference type="InterPro" id="IPR000232">
    <property type="entry name" value="HSF_DNA-bd"/>
</dbReference>
<evidence type="ECO:0000313" key="7">
    <source>
        <dbReference type="Proteomes" id="UP001295423"/>
    </source>
</evidence>
<comment type="caution">
    <text evidence="6">The sequence shown here is derived from an EMBL/GenBank/DDBJ whole genome shotgun (WGS) entry which is preliminary data.</text>
</comment>
<dbReference type="GO" id="GO:0043565">
    <property type="term" value="F:sequence-specific DNA binding"/>
    <property type="evidence" value="ECO:0007669"/>
    <property type="project" value="InterPro"/>
</dbReference>
<evidence type="ECO:0000256" key="1">
    <source>
        <dbReference type="ARBA" id="ARBA00004123"/>
    </source>
</evidence>
<evidence type="ECO:0000259" key="5">
    <source>
        <dbReference type="SMART" id="SM00415"/>
    </source>
</evidence>
<accession>A0AAD2G2P4</accession>
<dbReference type="InterPro" id="IPR036390">
    <property type="entry name" value="WH_DNA-bd_sf"/>
</dbReference>
<dbReference type="PANTHER" id="PTHR10015">
    <property type="entry name" value="HEAT SHOCK TRANSCRIPTION FACTOR"/>
    <property type="match status" value="1"/>
</dbReference>
<organism evidence="6 7">
    <name type="scientific">Cylindrotheca closterium</name>
    <dbReference type="NCBI Taxonomy" id="2856"/>
    <lineage>
        <taxon>Eukaryota</taxon>
        <taxon>Sar</taxon>
        <taxon>Stramenopiles</taxon>
        <taxon>Ochrophyta</taxon>
        <taxon>Bacillariophyta</taxon>
        <taxon>Bacillariophyceae</taxon>
        <taxon>Bacillariophycidae</taxon>
        <taxon>Bacillariales</taxon>
        <taxon>Bacillariaceae</taxon>
        <taxon>Cylindrotheca</taxon>
    </lineage>
</organism>
<dbReference type="EMBL" id="CAKOGP040002003">
    <property type="protein sequence ID" value="CAJ1959520.1"/>
    <property type="molecule type" value="Genomic_DNA"/>
</dbReference>
<sequence>MSSFPYKLHQLLTDIEDNEELSSIISWLPSGVGFRIHKPVVFETFLLTKYFPRQSKLKSFKRQVQYYGFDNLGRGSYSHPSFVRGKRSLCGKIIHKLPMKNIGTKSAMAAKKAASCTGSDSRSASPLSPSAMAMKAFSMPVLSNNLPMLNPQAFTLSAQASIPTNNKGSNSNRVLQMFAASQQQQQQQQQQDSFFMTNYLDQLKQNQLQQQDLHNQAMQQYLRILLTR</sequence>
<comment type="similarity">
    <text evidence="4">Belongs to the HSF family.</text>
</comment>
<dbReference type="Proteomes" id="UP001295423">
    <property type="component" value="Unassembled WGS sequence"/>
</dbReference>
<proteinExistence type="inferred from homology"/>
<reference evidence="6" key="1">
    <citation type="submission" date="2023-08" db="EMBL/GenBank/DDBJ databases">
        <authorList>
            <person name="Audoor S."/>
            <person name="Bilcke G."/>
        </authorList>
    </citation>
    <scope>NUCLEOTIDE SEQUENCE</scope>
</reference>
<feature type="domain" description="HSF-type DNA-binding" evidence="5">
    <location>
        <begin position="1"/>
        <end position="96"/>
    </location>
</feature>
<keyword evidence="2" id="KW-0238">DNA-binding</keyword>
<dbReference type="AlphaFoldDB" id="A0AAD2G2P4"/>
<comment type="subcellular location">
    <subcellularLocation>
        <location evidence="1">Nucleus</location>
    </subcellularLocation>
</comment>
<dbReference type="Gene3D" id="1.10.10.10">
    <property type="entry name" value="Winged helix-like DNA-binding domain superfamily/Winged helix DNA-binding domain"/>
    <property type="match status" value="1"/>
</dbReference>
<name>A0AAD2G2P4_9STRA</name>
<evidence type="ECO:0000313" key="6">
    <source>
        <dbReference type="EMBL" id="CAJ1959520.1"/>
    </source>
</evidence>
<keyword evidence="3" id="KW-0539">Nucleus</keyword>
<evidence type="ECO:0000256" key="4">
    <source>
        <dbReference type="RuleBase" id="RU004020"/>
    </source>
</evidence>
<dbReference type="InterPro" id="IPR036388">
    <property type="entry name" value="WH-like_DNA-bd_sf"/>
</dbReference>
<dbReference type="Pfam" id="PF00447">
    <property type="entry name" value="HSF_DNA-bind"/>
    <property type="match status" value="1"/>
</dbReference>